<accession>A0ABP9NS14</accession>
<dbReference type="EMBL" id="BAABJO010000014">
    <property type="protein sequence ID" value="GAA5125900.1"/>
    <property type="molecule type" value="Genomic_DNA"/>
</dbReference>
<evidence type="ECO:0000313" key="2">
    <source>
        <dbReference type="Proteomes" id="UP001500804"/>
    </source>
</evidence>
<reference evidence="2" key="1">
    <citation type="journal article" date="2019" name="Int. J. Syst. Evol. Microbiol.">
        <title>The Global Catalogue of Microorganisms (GCM) 10K type strain sequencing project: providing services to taxonomists for standard genome sequencing and annotation.</title>
        <authorList>
            <consortium name="The Broad Institute Genomics Platform"/>
            <consortium name="The Broad Institute Genome Sequencing Center for Infectious Disease"/>
            <person name="Wu L."/>
            <person name="Ma J."/>
        </authorList>
    </citation>
    <scope>NUCLEOTIDE SEQUENCE [LARGE SCALE GENOMIC DNA]</scope>
    <source>
        <strain evidence="2">JCM 18302</strain>
    </source>
</reference>
<dbReference type="RefSeq" id="WP_345606805.1">
    <property type="nucleotide sequence ID" value="NZ_BAABJO010000014.1"/>
</dbReference>
<evidence type="ECO:0008006" key="3">
    <source>
        <dbReference type="Google" id="ProtNLM"/>
    </source>
</evidence>
<protein>
    <recommendedName>
        <fullName evidence="3">Transposase</fullName>
    </recommendedName>
</protein>
<organism evidence="1 2">
    <name type="scientific">Pseudonocardia adelaidensis</name>
    <dbReference type="NCBI Taxonomy" id="648754"/>
    <lineage>
        <taxon>Bacteria</taxon>
        <taxon>Bacillati</taxon>
        <taxon>Actinomycetota</taxon>
        <taxon>Actinomycetes</taxon>
        <taxon>Pseudonocardiales</taxon>
        <taxon>Pseudonocardiaceae</taxon>
        <taxon>Pseudonocardia</taxon>
    </lineage>
</organism>
<gene>
    <name evidence="1" type="ORF">GCM10023320_40960</name>
</gene>
<dbReference type="Proteomes" id="UP001500804">
    <property type="component" value="Unassembled WGS sequence"/>
</dbReference>
<name>A0ABP9NS14_9PSEU</name>
<comment type="caution">
    <text evidence="1">The sequence shown here is derived from an EMBL/GenBank/DDBJ whole genome shotgun (WGS) entry which is preliminary data.</text>
</comment>
<proteinExistence type="predicted"/>
<keyword evidence="2" id="KW-1185">Reference proteome</keyword>
<evidence type="ECO:0000313" key="1">
    <source>
        <dbReference type="EMBL" id="GAA5125900.1"/>
    </source>
</evidence>
<sequence length="82" mass="9239">MRRERGRIGVPANHGSWSNWTEAQFAALRYFALDGTDHRGHQEQNAAVASYVRRRNARAQPKTGFAVNSPIRAWTSYPVKAA</sequence>